<dbReference type="AlphaFoldDB" id="A0AAX4HNS1"/>
<dbReference type="Proteomes" id="UP001324634">
    <property type="component" value="Chromosome"/>
</dbReference>
<name>A0AAX4HNS1_9BACT</name>
<keyword evidence="3" id="KW-1185">Reference proteome</keyword>
<dbReference type="CDD" id="cd16329">
    <property type="entry name" value="LolA_like"/>
    <property type="match status" value="1"/>
</dbReference>
<proteinExistence type="predicted"/>
<evidence type="ECO:0000259" key="1">
    <source>
        <dbReference type="Pfam" id="PF17131"/>
    </source>
</evidence>
<accession>A0AAX4HNS1</accession>
<protein>
    <submittedName>
        <fullName evidence="2">Outer membrane lipoprotein-sorting protein</fullName>
    </submittedName>
</protein>
<sequence length="247" mass="28826">MFKHLFRKDIVLCVALGANVNNADEWLKYADKEMRGDRSHAEMTMTIKTPNWTRTLEIESDVEGKKQALSTIKSPAKEKGIRTLRIENNMWNYFPKLKRKVAVSSSMLLASWMGSDFTNDDILKASSMSEDYNHKFMTDKKINGEDLKVIENTAKSNSKVMWPKILTYSSKKDCLPRIQEYYDKENKLRRTLLLSNPQTFDGHKVLTHWEMSPEDDKTKQTIIDYKNLKFNVTFKPNHFSQKNLTDN</sequence>
<dbReference type="InterPro" id="IPR033399">
    <property type="entry name" value="TP_0789-like"/>
</dbReference>
<gene>
    <name evidence="2" type="ORF">SOO65_20055</name>
</gene>
<keyword evidence="2" id="KW-0449">Lipoprotein</keyword>
<reference evidence="2 3" key="1">
    <citation type="submission" date="2023-11" db="EMBL/GenBank/DDBJ databases">
        <title>Peredibacter starrii A3.12.</title>
        <authorList>
            <person name="Mitchell R.J."/>
        </authorList>
    </citation>
    <scope>NUCLEOTIDE SEQUENCE [LARGE SCALE GENOMIC DNA]</scope>
    <source>
        <strain evidence="2 3">A3.12</strain>
    </source>
</reference>
<dbReference type="Pfam" id="PF17131">
    <property type="entry name" value="LolA_like"/>
    <property type="match status" value="1"/>
</dbReference>
<dbReference type="EMBL" id="CP139487">
    <property type="protein sequence ID" value="WPU64993.1"/>
    <property type="molecule type" value="Genomic_DNA"/>
</dbReference>
<dbReference type="KEGG" id="psti:SOO65_20055"/>
<evidence type="ECO:0000313" key="3">
    <source>
        <dbReference type="Proteomes" id="UP001324634"/>
    </source>
</evidence>
<evidence type="ECO:0000313" key="2">
    <source>
        <dbReference type="EMBL" id="WPU64993.1"/>
    </source>
</evidence>
<organism evidence="2 3">
    <name type="scientific">Peredibacter starrii</name>
    <dbReference type="NCBI Taxonomy" id="28202"/>
    <lineage>
        <taxon>Bacteria</taxon>
        <taxon>Pseudomonadati</taxon>
        <taxon>Bdellovibrionota</taxon>
        <taxon>Bacteriovoracia</taxon>
        <taxon>Bacteriovoracales</taxon>
        <taxon>Bacteriovoracaceae</taxon>
        <taxon>Peredibacter</taxon>
    </lineage>
</organism>
<dbReference type="Gene3D" id="2.50.20.10">
    <property type="entry name" value="Lipoprotein localisation LolA/LolB/LppX"/>
    <property type="match status" value="1"/>
</dbReference>
<dbReference type="RefSeq" id="WP_321394851.1">
    <property type="nucleotide sequence ID" value="NZ_CP139487.1"/>
</dbReference>
<feature type="domain" description="Uncharacterized protein TP-0789" evidence="1">
    <location>
        <begin position="64"/>
        <end position="245"/>
    </location>
</feature>